<dbReference type="EMBL" id="AP008247">
    <property type="protein sequence ID" value="BAD89477.1"/>
    <property type="molecule type" value="Genomic_DNA"/>
</dbReference>
<evidence type="ECO:0000256" key="1">
    <source>
        <dbReference type="SAM" id="MobiDB-lite"/>
    </source>
</evidence>
<protein>
    <submittedName>
        <fullName evidence="2">Uncharacterized protein P0784G04.22</fullName>
    </submittedName>
</protein>
<organism evidence="2">
    <name type="scientific">Oryza sativa subsp. japonica</name>
    <name type="common">Rice</name>
    <dbReference type="NCBI Taxonomy" id="39947"/>
    <lineage>
        <taxon>Eukaryota</taxon>
        <taxon>Viridiplantae</taxon>
        <taxon>Streptophyta</taxon>
        <taxon>Embryophyta</taxon>
        <taxon>Tracheophyta</taxon>
        <taxon>Spermatophyta</taxon>
        <taxon>Magnoliopsida</taxon>
        <taxon>Liliopsida</taxon>
        <taxon>Poales</taxon>
        <taxon>Poaceae</taxon>
        <taxon>BOP clade</taxon>
        <taxon>Oryzoideae</taxon>
        <taxon>Oryzeae</taxon>
        <taxon>Oryzinae</taxon>
        <taxon>Oryza</taxon>
        <taxon>Oryza sativa</taxon>
    </lineage>
</organism>
<feature type="region of interest" description="Disordered" evidence="1">
    <location>
        <begin position="1"/>
        <end position="34"/>
    </location>
</feature>
<reference evidence="2" key="1">
    <citation type="submission" date="2005-01" db="EMBL/GenBank/DDBJ databases">
        <title>Oryza sativa nipponbare(GA3) genomic DNA, chromosome 1, PAC clone:P0784G04.</title>
        <authorList>
            <person name="Sasaki T."/>
            <person name="Matsumoto T."/>
            <person name="Fujisawa M."/>
        </authorList>
    </citation>
    <scope>NUCLEOTIDE SEQUENCE</scope>
</reference>
<dbReference type="AlphaFoldDB" id="Q5F1V8"/>
<evidence type="ECO:0000313" key="2">
    <source>
        <dbReference type="EMBL" id="BAD89477.1"/>
    </source>
</evidence>
<proteinExistence type="predicted"/>
<sequence>MRLQPLRISMRPERRPRHHHSPDEQGLDLGGITSSSFLEREGKALMPPSSWPADFADVPLEQRQVPQNGEMDNTKTGTSLILGLVRSG</sequence>
<accession>Q5F1V8</accession>
<gene>
    <name evidence="2" type="primary">P0784G04.22</name>
</gene>
<name>Q5F1V8_ORYSJ</name>